<sequence length="103" mass="11681">MRKHTYTLARALVASSLDYIGKQSARIQSRFPSSMLWIKINVDATTHPHHTISAGIARNDLEEALATFAEWGGIEVVDCIMVSNESLSWVIQEIRMLHQQLKF</sequence>
<name>A0A2P5E4G2_TREOI</name>
<comment type="caution">
    <text evidence="1">The sequence shown here is derived from an EMBL/GenBank/DDBJ whole genome shotgun (WGS) entry which is preliminary data.</text>
</comment>
<dbReference type="EMBL" id="JXTC01000231">
    <property type="protein sequence ID" value="PON80431.1"/>
    <property type="molecule type" value="Genomic_DNA"/>
</dbReference>
<keyword evidence="2" id="KW-1185">Reference proteome</keyword>
<evidence type="ECO:0000313" key="2">
    <source>
        <dbReference type="Proteomes" id="UP000237000"/>
    </source>
</evidence>
<protein>
    <submittedName>
        <fullName evidence="1">Uncharacterized protein</fullName>
    </submittedName>
</protein>
<dbReference type="InParanoid" id="A0A2P5E4G2"/>
<dbReference type="Proteomes" id="UP000237000">
    <property type="component" value="Unassembled WGS sequence"/>
</dbReference>
<organism evidence="1 2">
    <name type="scientific">Trema orientale</name>
    <name type="common">Charcoal tree</name>
    <name type="synonym">Celtis orientalis</name>
    <dbReference type="NCBI Taxonomy" id="63057"/>
    <lineage>
        <taxon>Eukaryota</taxon>
        <taxon>Viridiplantae</taxon>
        <taxon>Streptophyta</taxon>
        <taxon>Embryophyta</taxon>
        <taxon>Tracheophyta</taxon>
        <taxon>Spermatophyta</taxon>
        <taxon>Magnoliopsida</taxon>
        <taxon>eudicotyledons</taxon>
        <taxon>Gunneridae</taxon>
        <taxon>Pentapetalae</taxon>
        <taxon>rosids</taxon>
        <taxon>fabids</taxon>
        <taxon>Rosales</taxon>
        <taxon>Cannabaceae</taxon>
        <taxon>Trema</taxon>
    </lineage>
</organism>
<reference evidence="2" key="1">
    <citation type="submission" date="2016-06" db="EMBL/GenBank/DDBJ databases">
        <title>Parallel loss of symbiosis genes in relatives of nitrogen-fixing non-legume Parasponia.</title>
        <authorList>
            <person name="Van Velzen R."/>
            <person name="Holmer R."/>
            <person name="Bu F."/>
            <person name="Rutten L."/>
            <person name="Van Zeijl A."/>
            <person name="Liu W."/>
            <person name="Santuari L."/>
            <person name="Cao Q."/>
            <person name="Sharma T."/>
            <person name="Shen D."/>
            <person name="Roswanjaya Y."/>
            <person name="Wardhani T."/>
            <person name="Kalhor M.S."/>
            <person name="Jansen J."/>
            <person name="Van den Hoogen J."/>
            <person name="Gungor B."/>
            <person name="Hartog M."/>
            <person name="Hontelez J."/>
            <person name="Verver J."/>
            <person name="Yang W.-C."/>
            <person name="Schijlen E."/>
            <person name="Repin R."/>
            <person name="Schilthuizen M."/>
            <person name="Schranz E."/>
            <person name="Heidstra R."/>
            <person name="Miyata K."/>
            <person name="Fedorova E."/>
            <person name="Kohlen W."/>
            <person name="Bisseling T."/>
            <person name="Smit S."/>
            <person name="Geurts R."/>
        </authorList>
    </citation>
    <scope>NUCLEOTIDE SEQUENCE [LARGE SCALE GENOMIC DNA]</scope>
    <source>
        <strain evidence="2">cv. RG33-2</strain>
    </source>
</reference>
<accession>A0A2P5E4G2</accession>
<evidence type="ECO:0000313" key="1">
    <source>
        <dbReference type="EMBL" id="PON80431.1"/>
    </source>
</evidence>
<dbReference type="OrthoDB" id="10413272at2759"/>
<proteinExistence type="predicted"/>
<dbReference type="AlphaFoldDB" id="A0A2P5E4G2"/>
<gene>
    <name evidence="1" type="ORF">TorRG33x02_234350</name>
</gene>